<sequence length="733" mass="81392">MSDSINKTINIDVNVESQNLDKAAKGVEKITKETENHTKSLEHNRKGVLENGGAMGLLGAATGGLAMDFKDAVEAVEGMGISLKGLRGAIIATGIGALAIIVLELVTNWEKWKGVITGSTEEMAKLTQEYEDLIFWKDREMLANERNAAISAAKGESEEKQYKIAIQNAVDLVKSLEAQIQKQAKLAAEEYDRNGRTEEYIALQKEVVSLENEKYKAETTAVATFYKEETRQRELSIEAQKKASEEKLANDKKYLTESIAFIKKYYDIIDTTGKALIDFSNTGFGKAYTDLTNLHKLVKDFAESTKLVQEKIAETQRKLSSNTLTDKEYNQLKKQYAELVAQEADSREKSGIGLKLALAKQREVLIAARDEKDANAKIIEQYDELNRLKFEEYELNNKLFEYEKSADGRLDNSNKFSEIQDRINETYERRIEIIEKSKLAEREVLQEKQDSLKYDLDLLESDRLLLDQKVKGRKDFNEEENARLKELEDRRKLSGQTEYGMLIDLEAKRTDLEVQMSTNSVAIAKNTADLMLEIATTTSDKELEIEANTWEKRKLMRDEALDREQQYKAASMGIATETQNFLDALIANGHQKGKKDAENALALRKVIGVANVVITGQEEIRGIWANPSLTALPDTGVVSKGLLTAAAVARAGLSIATILAQKLTGGSSGNNSSSGTANAPQASFNIVGSSTTNQLAATIAAQQQQPVKAYVVGTDMTTQQALDRNITNNATFL</sequence>
<evidence type="ECO:0000313" key="2">
    <source>
        <dbReference type="EMBL" id="CAB4153579.1"/>
    </source>
</evidence>
<protein>
    <submittedName>
        <fullName evidence="2">Uncharacterized protein</fullName>
    </submittedName>
</protein>
<name>A0A6J5NDM4_9CAUD</name>
<gene>
    <name evidence="2" type="ORF">UFOVP639_12</name>
</gene>
<reference evidence="2" key="1">
    <citation type="submission" date="2020-04" db="EMBL/GenBank/DDBJ databases">
        <authorList>
            <person name="Chiriac C."/>
            <person name="Salcher M."/>
            <person name="Ghai R."/>
            <person name="Kavagutti S V."/>
        </authorList>
    </citation>
    <scope>NUCLEOTIDE SEQUENCE</scope>
</reference>
<organism evidence="2">
    <name type="scientific">uncultured Caudovirales phage</name>
    <dbReference type="NCBI Taxonomy" id="2100421"/>
    <lineage>
        <taxon>Viruses</taxon>
        <taxon>Duplodnaviria</taxon>
        <taxon>Heunggongvirae</taxon>
        <taxon>Uroviricota</taxon>
        <taxon>Caudoviricetes</taxon>
        <taxon>Peduoviridae</taxon>
        <taxon>Maltschvirus</taxon>
        <taxon>Maltschvirus maltsch</taxon>
    </lineage>
</organism>
<feature type="coiled-coil region" evidence="1">
    <location>
        <begin position="329"/>
        <end position="388"/>
    </location>
</feature>
<proteinExistence type="predicted"/>
<dbReference type="EMBL" id="LR796603">
    <property type="protein sequence ID" value="CAB4153579.1"/>
    <property type="molecule type" value="Genomic_DNA"/>
</dbReference>
<keyword evidence="1" id="KW-0175">Coiled coil</keyword>
<accession>A0A6J5NDM4</accession>
<evidence type="ECO:0000256" key="1">
    <source>
        <dbReference type="SAM" id="Coils"/>
    </source>
</evidence>